<comment type="caution">
    <text evidence="1">The sequence shown here is derived from an EMBL/GenBank/DDBJ whole genome shotgun (WGS) entry which is preliminary data.</text>
</comment>
<name>A0ACB8H1K5_PSICU</name>
<evidence type="ECO:0000313" key="1">
    <source>
        <dbReference type="EMBL" id="KAH9481711.1"/>
    </source>
</evidence>
<accession>A0ACB8H1K5</accession>
<proteinExistence type="predicted"/>
<protein>
    <submittedName>
        <fullName evidence="1">Uncharacterized protein</fullName>
    </submittedName>
</protein>
<gene>
    <name evidence="1" type="ORF">JR316_0006238</name>
</gene>
<sequence length="203" mass="22344">MFTNNPYAQGGWYNPENPMSINTRVSASYVPSVFGSLPVLESGTGERSLTFQLIPNKPDILNSSIMAPTGNPCIQITSNYNSAPCTYFRKCDGTVLAYIEWSNRPMVCIPGILEKVYVSRWLVLSPDRRSRTMVARDRPLIWVPKDNQIALFAIGSTFQEPLATVSKNKTLVTLKLTTEAVNAGLLEAGIVATVLLQSGRNID</sequence>
<keyword evidence="2" id="KW-1185">Reference proteome</keyword>
<dbReference type="Proteomes" id="UP000664032">
    <property type="component" value="Unassembled WGS sequence"/>
</dbReference>
<organism evidence="1 2">
    <name type="scientific">Psilocybe cubensis</name>
    <name type="common">Psychedelic mushroom</name>
    <name type="synonym">Stropharia cubensis</name>
    <dbReference type="NCBI Taxonomy" id="181762"/>
    <lineage>
        <taxon>Eukaryota</taxon>
        <taxon>Fungi</taxon>
        <taxon>Dikarya</taxon>
        <taxon>Basidiomycota</taxon>
        <taxon>Agaricomycotina</taxon>
        <taxon>Agaricomycetes</taxon>
        <taxon>Agaricomycetidae</taxon>
        <taxon>Agaricales</taxon>
        <taxon>Agaricineae</taxon>
        <taxon>Strophariaceae</taxon>
        <taxon>Psilocybe</taxon>
    </lineage>
</organism>
<dbReference type="EMBL" id="JAFIQS020000005">
    <property type="protein sequence ID" value="KAH9481711.1"/>
    <property type="molecule type" value="Genomic_DNA"/>
</dbReference>
<reference evidence="1" key="1">
    <citation type="submission" date="2021-10" db="EMBL/GenBank/DDBJ databases">
        <title>Psilocybe cubensis genome.</title>
        <authorList>
            <person name="Mckernan K.J."/>
            <person name="Crawford S."/>
            <person name="Trippe A."/>
            <person name="Kane L.T."/>
            <person name="Mclaughlin S."/>
        </authorList>
    </citation>
    <scope>NUCLEOTIDE SEQUENCE</scope>
    <source>
        <strain evidence="1">MGC-MH-2018</strain>
    </source>
</reference>
<evidence type="ECO:0000313" key="2">
    <source>
        <dbReference type="Proteomes" id="UP000664032"/>
    </source>
</evidence>